<dbReference type="EMBL" id="JADIMI010000022">
    <property type="protein sequence ID" value="MBO8451775.1"/>
    <property type="molecule type" value="Genomic_DNA"/>
</dbReference>
<dbReference type="PROSITE" id="PS51257">
    <property type="entry name" value="PROKAR_LIPOPROTEIN"/>
    <property type="match status" value="1"/>
</dbReference>
<reference evidence="1" key="2">
    <citation type="journal article" date="2021" name="PeerJ">
        <title>Extensive microbial diversity within the chicken gut microbiome revealed by metagenomics and culture.</title>
        <authorList>
            <person name="Gilroy R."/>
            <person name="Ravi A."/>
            <person name="Getino M."/>
            <person name="Pursley I."/>
            <person name="Horton D.L."/>
            <person name="Alikhan N.F."/>
            <person name="Baker D."/>
            <person name="Gharbi K."/>
            <person name="Hall N."/>
            <person name="Watson M."/>
            <person name="Adriaenssens E.M."/>
            <person name="Foster-Nyarko E."/>
            <person name="Jarju S."/>
            <person name="Secka A."/>
            <person name="Antonio M."/>
            <person name="Oren A."/>
            <person name="Chaudhuri R.R."/>
            <person name="La Ragione R."/>
            <person name="Hildebrand F."/>
            <person name="Pallen M.J."/>
        </authorList>
    </citation>
    <scope>NUCLEOTIDE SEQUENCE</scope>
    <source>
        <strain evidence="1">B1-20833</strain>
    </source>
</reference>
<dbReference type="AlphaFoldDB" id="A0A9D9ESG1"/>
<evidence type="ECO:0008006" key="3">
    <source>
        <dbReference type="Google" id="ProtNLM"/>
    </source>
</evidence>
<reference evidence="1" key="1">
    <citation type="submission" date="2020-10" db="EMBL/GenBank/DDBJ databases">
        <authorList>
            <person name="Gilroy R."/>
        </authorList>
    </citation>
    <scope>NUCLEOTIDE SEQUENCE</scope>
    <source>
        <strain evidence="1">B1-20833</strain>
    </source>
</reference>
<evidence type="ECO:0000313" key="1">
    <source>
        <dbReference type="EMBL" id="MBO8451775.1"/>
    </source>
</evidence>
<comment type="caution">
    <text evidence="1">The sequence shown here is derived from an EMBL/GenBank/DDBJ whole genome shotgun (WGS) entry which is preliminary data.</text>
</comment>
<accession>A0A9D9ESG1</accession>
<dbReference type="Proteomes" id="UP000823661">
    <property type="component" value="Unassembled WGS sequence"/>
</dbReference>
<protein>
    <recommendedName>
        <fullName evidence="3">Fibrobacter succinogenes major paralogous domain-containing protein</fullName>
    </recommendedName>
</protein>
<gene>
    <name evidence="1" type="ORF">IAC06_02675</name>
</gene>
<organism evidence="1 2">
    <name type="scientific">Candidatus Cryptobacteroides intestinavium</name>
    <dbReference type="NCBI Taxonomy" id="2840766"/>
    <lineage>
        <taxon>Bacteria</taxon>
        <taxon>Pseudomonadati</taxon>
        <taxon>Bacteroidota</taxon>
        <taxon>Bacteroidia</taxon>
        <taxon>Bacteroidales</taxon>
        <taxon>Candidatus Cryptobacteroides</taxon>
    </lineage>
</organism>
<name>A0A9D9ESG1_9BACT</name>
<sequence>MKKYISLFGALALIAASCSVDENKMARPGTEDGSRIVLSGTSTMNTKVSIGEKDGEVYPLLWATGDAIKVSTQGAALATEDNPAPAGTFSNENAELFSESAGRVSGVFQTTNALVADSDMKLVITYPGSAVYSEGILTSTVPALQTQRTASSSIHVGNYALAYDNDVDLAAGQTEDVTFELQQKTAFVKMVISSSEYSAYNLTGAKLYAVGAELAGDVACDLSTGELTATNTSESVGAVISRPSALSEPQEVYFTALPCDLSANGSVYAIITMENPAGNETVTIPVKIAGGELRESCLSVIEITGVSASSLPDEFKWYDPVETRDLVDGWAYGKQNTYFIEQKPKGEGGTTITIDVRARGDFSKVKEPVYYGILSHANVGNTRKLLYLPDGSEVYEATPTNLVKDDYTIDVSCYDQAQTGTWGVVALYDKDYNIIWSFMIWRYLTGDEPGDVTYPAGDIVLLDRLIGSDYSNSYAAELGKMGGAWAYFQWGRKDPFMWSNNGNSVYNQTYVTAGLDLEDVTKTPYLIYGAKDSDGDWQAAEHRPDLWGGVNNTTDWYDPNGIGHKTIYDPCPAGYRVCDARVFNEVKKSALRWEFDNGMEHQSDEMVDQNQSPFTGDNTSVLAYPLGNDSNGNTMYDYWPYSGAHWGSNDQWGNRTGSNNRHGAIYWANSVNPTTTSRGVIMQYCYFSATFDMAAVDAVRSQAFAIRCQKDTENR</sequence>
<evidence type="ECO:0000313" key="2">
    <source>
        <dbReference type="Proteomes" id="UP000823661"/>
    </source>
</evidence>
<proteinExistence type="predicted"/>